<organism evidence="2 3">
    <name type="scientific">Sphingomicrobium sediminis</name>
    <dbReference type="NCBI Taxonomy" id="2950949"/>
    <lineage>
        <taxon>Bacteria</taxon>
        <taxon>Pseudomonadati</taxon>
        <taxon>Pseudomonadota</taxon>
        <taxon>Alphaproteobacteria</taxon>
        <taxon>Sphingomonadales</taxon>
        <taxon>Sphingomonadaceae</taxon>
        <taxon>Sphingomicrobium</taxon>
    </lineage>
</organism>
<dbReference type="Proteomes" id="UP001155128">
    <property type="component" value="Unassembled WGS sequence"/>
</dbReference>
<dbReference type="RefSeq" id="WP_252112739.1">
    <property type="nucleotide sequence ID" value="NZ_JAMSHT010000001.1"/>
</dbReference>
<feature type="chain" id="PRO_5040750123" evidence="1">
    <location>
        <begin position="26"/>
        <end position="233"/>
    </location>
</feature>
<keyword evidence="1" id="KW-0732">Signal</keyword>
<comment type="caution">
    <text evidence="2">The sequence shown here is derived from an EMBL/GenBank/DDBJ whole genome shotgun (WGS) entry which is preliminary data.</text>
</comment>
<accession>A0A9X2EGE0</accession>
<reference evidence="2" key="1">
    <citation type="submission" date="2022-06" db="EMBL/GenBank/DDBJ databases">
        <title>Sphingomicrobium sedimins sp. nov., a marine bacterium isolated from tidal flat.</title>
        <authorList>
            <person name="Kim C.-H."/>
            <person name="Yoo Y."/>
            <person name="Kim J.-J."/>
        </authorList>
    </citation>
    <scope>NUCLEOTIDE SEQUENCE</scope>
    <source>
        <strain evidence="2">GRR-S6-50</strain>
    </source>
</reference>
<sequence>MIKTILLRTAMVGAAMTFGATAAHAQAQPDGNSLRPNAQYFEKEFEARKTMGESGESANVFERSKMVASCVQRQAGDEAMDLVGGELTDDEDYDALNGALSRKYRQCMTEESSGLPIDYVGLALVETIVLAKREEMVTPKPVTDMAAAQAFIVGGDDDLPIDKVGRCIAVLAPASIVRVMDTESNSDAEKDALQAAYQSAPQCGVSERPEIEDMVQRRAMVEGLYAWRMMQDS</sequence>
<evidence type="ECO:0000256" key="1">
    <source>
        <dbReference type="SAM" id="SignalP"/>
    </source>
</evidence>
<evidence type="ECO:0000313" key="3">
    <source>
        <dbReference type="Proteomes" id="UP001155128"/>
    </source>
</evidence>
<proteinExistence type="predicted"/>
<gene>
    <name evidence="2" type="ORF">NDO55_04255</name>
</gene>
<protein>
    <submittedName>
        <fullName evidence="2">Uncharacterized protein</fullName>
    </submittedName>
</protein>
<dbReference type="AlphaFoldDB" id="A0A9X2EGE0"/>
<keyword evidence="3" id="KW-1185">Reference proteome</keyword>
<dbReference type="EMBL" id="JAMSHT010000001">
    <property type="protein sequence ID" value="MCM8557030.1"/>
    <property type="molecule type" value="Genomic_DNA"/>
</dbReference>
<feature type="signal peptide" evidence="1">
    <location>
        <begin position="1"/>
        <end position="25"/>
    </location>
</feature>
<name>A0A9X2EGE0_9SPHN</name>
<evidence type="ECO:0000313" key="2">
    <source>
        <dbReference type="EMBL" id="MCM8557030.1"/>
    </source>
</evidence>